<proteinExistence type="predicted"/>
<feature type="transmembrane region" description="Helical" evidence="1">
    <location>
        <begin position="12"/>
        <end position="34"/>
    </location>
</feature>
<accession>A0A1F2WRM0</accession>
<dbReference type="EMBL" id="MELK01000015">
    <property type="protein sequence ID" value="OFW59499.1"/>
    <property type="molecule type" value="Genomic_DNA"/>
</dbReference>
<dbReference type="Gene3D" id="2.60.290.11">
    <property type="entry name" value="TM1070-like"/>
    <property type="match status" value="2"/>
</dbReference>
<keyword evidence="1" id="KW-1133">Transmembrane helix</keyword>
<name>A0A1F2WRM0_9ACTN</name>
<dbReference type="AlphaFoldDB" id="A0A1F2WRM0"/>
<reference evidence="2 3" key="1">
    <citation type="journal article" date="2016" name="Nat. Commun.">
        <title>Thousands of microbial genomes shed light on interconnected biogeochemical processes in an aquifer system.</title>
        <authorList>
            <person name="Anantharaman K."/>
            <person name="Brown C.T."/>
            <person name="Hug L.A."/>
            <person name="Sharon I."/>
            <person name="Castelle C.J."/>
            <person name="Probst A.J."/>
            <person name="Thomas B.C."/>
            <person name="Singh A."/>
            <person name="Wilkins M.J."/>
            <person name="Karaoz U."/>
            <person name="Brodie E.L."/>
            <person name="Williams K.H."/>
            <person name="Hubbard S.S."/>
            <person name="Banfield J.F."/>
        </authorList>
    </citation>
    <scope>NUCLEOTIDE SEQUENCE [LARGE SCALE GENOMIC DNA]</scope>
</reference>
<protein>
    <submittedName>
        <fullName evidence="2">Uncharacterized protein</fullName>
    </submittedName>
</protein>
<comment type="caution">
    <text evidence="2">The sequence shown here is derived from an EMBL/GenBank/DDBJ whole genome shotgun (WGS) entry which is preliminary data.</text>
</comment>
<organism evidence="2 3">
    <name type="scientific">Candidatus Solincola sediminis</name>
    <dbReference type="NCBI Taxonomy" id="1797199"/>
    <lineage>
        <taxon>Bacteria</taxon>
        <taxon>Bacillati</taxon>
        <taxon>Actinomycetota</taxon>
        <taxon>Candidatus Geothermincolia</taxon>
        <taxon>Candidatus Geothermincolales</taxon>
        <taxon>Candidatus Geothermincolaceae</taxon>
        <taxon>Candidatus Solincola</taxon>
    </lineage>
</organism>
<sequence>MIKERGGVEVGTRIALIFVAVTLAIAAIAGGFALSTTAAGVTYPEHKNISTTLFWVGEAAGPENGYISNSQSAWDEQWQQHYGGVDDPNHRNGYHPAAFTPKENPFYFALPYNDFDGNGNRKSDVSMVYWWGSKQWGRDESCCKDQWIKITKGSKTAYAQWEDCGPYGEDDVNYVFGSSSSADSVGFDVSPAVNDYLGLADTDTVNWQFVDAASVPSGPWTEIITGDVTIPKEATISSYFAEGYTGEGFEEWLCLMNPNATATTAYITYIFKDAAPWNRSLLIGGTSRATINVNDVVGSGKEVSIKVSSELPLVAERPMYFNYKGKWSGGHAVVGVPSTSSTCYFAEGYTGAGFEEWLSIMNLETASTAAHITFMFTDGTTKTQDLTIGGTTRATLNVNDAVGVDKNVSIAITSDAPIVAERPIYFNYKGAWTGGHDVVGCSK</sequence>
<dbReference type="InterPro" id="IPR036698">
    <property type="entry name" value="TM1070-like_sf"/>
</dbReference>
<evidence type="ECO:0000313" key="2">
    <source>
        <dbReference type="EMBL" id="OFW59499.1"/>
    </source>
</evidence>
<dbReference type="STRING" id="1797197.A2Y75_11590"/>
<gene>
    <name evidence="2" type="ORF">A2Y75_11590</name>
</gene>
<dbReference type="Proteomes" id="UP000177876">
    <property type="component" value="Unassembled WGS sequence"/>
</dbReference>
<evidence type="ECO:0000256" key="1">
    <source>
        <dbReference type="SAM" id="Phobius"/>
    </source>
</evidence>
<keyword evidence="1" id="KW-0472">Membrane</keyword>
<keyword evidence="1" id="KW-0812">Transmembrane</keyword>
<evidence type="ECO:0000313" key="3">
    <source>
        <dbReference type="Proteomes" id="UP000177876"/>
    </source>
</evidence>